<dbReference type="SUPFAM" id="SSF55874">
    <property type="entry name" value="ATPase domain of HSP90 chaperone/DNA topoisomerase II/histidine kinase"/>
    <property type="match status" value="1"/>
</dbReference>
<dbReference type="Pfam" id="PF02518">
    <property type="entry name" value="HATPase_c"/>
    <property type="match status" value="1"/>
</dbReference>
<keyword evidence="5" id="KW-1185">Reference proteome</keyword>
<dbReference type="Gene3D" id="3.30.450.20">
    <property type="entry name" value="PAS domain"/>
    <property type="match status" value="1"/>
</dbReference>
<dbReference type="EMBL" id="BQKV01000013">
    <property type="protein sequence ID" value="GJN63604.1"/>
    <property type="molecule type" value="Genomic_DNA"/>
</dbReference>
<dbReference type="GO" id="GO:0000155">
    <property type="term" value="F:phosphorelay sensor kinase activity"/>
    <property type="evidence" value="ECO:0007669"/>
    <property type="project" value="InterPro"/>
</dbReference>
<feature type="transmembrane region" description="Helical" evidence="1">
    <location>
        <begin position="12"/>
        <end position="35"/>
    </location>
</feature>
<proteinExistence type="predicted"/>
<dbReference type="Proteomes" id="UP001055185">
    <property type="component" value="Unassembled WGS sequence"/>
</dbReference>
<reference evidence="4" key="1">
    <citation type="journal article" date="2022" name="Int. J. Syst. Evol. Microbiol.">
        <title>Genome-based, phenotypic and chemotaxonomic classification of Faecalibacterium strains: proposal of three novel species Faecalibacterium duncaniae sp. nov., Faecalibacterium hattorii sp. nov. and Faecalibacterium gallinarum sp. nov. .</title>
        <authorList>
            <person name="Sakamoto M."/>
            <person name="Sakurai N."/>
            <person name="Tanno H."/>
            <person name="Iino T."/>
            <person name="Ohkuma M."/>
            <person name="Endo A."/>
        </authorList>
    </citation>
    <scope>NUCLEOTIDE SEQUENCE</scope>
    <source>
        <strain evidence="4">JCM 17207</strain>
    </source>
</reference>
<keyword evidence="1" id="KW-1133">Transmembrane helix</keyword>
<keyword evidence="1" id="KW-0472">Membrane</keyword>
<evidence type="ECO:0008006" key="6">
    <source>
        <dbReference type="Google" id="ProtNLM"/>
    </source>
</evidence>
<dbReference type="GO" id="GO:0016020">
    <property type="term" value="C:membrane"/>
    <property type="evidence" value="ECO:0007669"/>
    <property type="project" value="InterPro"/>
</dbReference>
<evidence type="ECO:0000259" key="3">
    <source>
        <dbReference type="Pfam" id="PF06580"/>
    </source>
</evidence>
<dbReference type="Gene3D" id="3.30.565.10">
    <property type="entry name" value="Histidine kinase-like ATPase, C-terminal domain"/>
    <property type="match status" value="1"/>
</dbReference>
<evidence type="ECO:0000259" key="2">
    <source>
        <dbReference type="Pfam" id="PF02518"/>
    </source>
</evidence>
<organism evidence="4 5">
    <name type="scientific">Faecalibacterium gallinarum</name>
    <dbReference type="NCBI Taxonomy" id="2903556"/>
    <lineage>
        <taxon>Bacteria</taxon>
        <taxon>Bacillati</taxon>
        <taxon>Bacillota</taxon>
        <taxon>Clostridia</taxon>
        <taxon>Eubacteriales</taxon>
        <taxon>Oscillospiraceae</taxon>
        <taxon>Faecalibacterium</taxon>
    </lineage>
</organism>
<name>A0AA37IWS8_9FIRM</name>
<dbReference type="PANTHER" id="PTHR34220">
    <property type="entry name" value="SENSOR HISTIDINE KINASE YPDA"/>
    <property type="match status" value="1"/>
</dbReference>
<evidence type="ECO:0000256" key="1">
    <source>
        <dbReference type="SAM" id="Phobius"/>
    </source>
</evidence>
<feature type="domain" description="Signal transduction histidine kinase internal region" evidence="3">
    <location>
        <begin position="325"/>
        <end position="402"/>
    </location>
</feature>
<comment type="caution">
    <text evidence="4">The sequence shown here is derived from an EMBL/GenBank/DDBJ whole genome shotgun (WGS) entry which is preliminary data.</text>
</comment>
<dbReference type="InterPro" id="IPR036890">
    <property type="entry name" value="HATPase_C_sf"/>
</dbReference>
<sequence>MQKLSDKILKNVRAVIFAAMVVLIGLCFAVTMLMVRPRIDTLFTAVAQTKAGAIDYFLNRRLKELALLRQVYQPQGSTRENLDAFDTYGRMLGVYASLGLVDEEGVVHTTSGASFSIRERDYYQKALVSREPYVLSEVLFSREDNEPIVIVLMPLEDGRFFSAAIGAQYVVEVMEGSTPFPAVTRLIGPGGQTDLETGPLPWQARTYLAQVPVHPGWQLEIGVSPLYVDAIFYLLGGFLLAGFGLMYQGLNRALTRRVEAELRPLEAIARDMAATDLTDPKPLEIDAHSAETAGILAGYNTLRQRIAALLETVQAEQKSRMESDYQALLEQIKPHFLYNTLETIQVMALDYEDDRIGDALGLLGRYFRLSLADGAQLVPLDHELELVRTYVQLQKLRYGERLHLKIQAELRPGEYTVLKFILQPVVENALYHGIKLLPQGGTITVRLTEEEGWLLIRVENPCPEPDTARLDELARALETGQKLPGSNGLYNVNQRLRLRYGRQCLFVDYGGGQVQVEIRLKQEECHEYPDRG</sequence>
<accession>A0AA37IWS8</accession>
<dbReference type="Pfam" id="PF06580">
    <property type="entry name" value="His_kinase"/>
    <property type="match status" value="1"/>
</dbReference>
<keyword evidence="1" id="KW-0812">Transmembrane</keyword>
<dbReference type="InterPro" id="IPR050640">
    <property type="entry name" value="Bact_2-comp_sensor_kinase"/>
</dbReference>
<dbReference type="InterPro" id="IPR003594">
    <property type="entry name" value="HATPase_dom"/>
</dbReference>
<feature type="transmembrane region" description="Helical" evidence="1">
    <location>
        <begin position="230"/>
        <end position="247"/>
    </location>
</feature>
<dbReference type="PANTHER" id="PTHR34220:SF7">
    <property type="entry name" value="SENSOR HISTIDINE KINASE YPDA"/>
    <property type="match status" value="1"/>
</dbReference>
<evidence type="ECO:0000313" key="4">
    <source>
        <dbReference type="EMBL" id="GJN63604.1"/>
    </source>
</evidence>
<protein>
    <recommendedName>
        <fullName evidence="6">HAMP domain-containing protein</fullName>
    </recommendedName>
</protein>
<dbReference type="AlphaFoldDB" id="A0AA37IWS8"/>
<evidence type="ECO:0000313" key="5">
    <source>
        <dbReference type="Proteomes" id="UP001055185"/>
    </source>
</evidence>
<feature type="domain" description="Histidine kinase/HSP90-like ATPase" evidence="2">
    <location>
        <begin position="422"/>
        <end position="521"/>
    </location>
</feature>
<dbReference type="InterPro" id="IPR010559">
    <property type="entry name" value="Sig_transdc_His_kin_internal"/>
</dbReference>
<gene>
    <name evidence="4" type="ORF">JCM17207_02290</name>
</gene>
<dbReference type="CDD" id="cd12914">
    <property type="entry name" value="PDC1_DGC_like"/>
    <property type="match status" value="1"/>
</dbReference>
<dbReference type="RefSeq" id="WP_238315638.1">
    <property type="nucleotide sequence ID" value="NZ_BQKV01000013.1"/>
</dbReference>